<feature type="region of interest" description="Disordered" evidence="1">
    <location>
        <begin position="91"/>
        <end position="114"/>
    </location>
</feature>
<dbReference type="InterPro" id="IPR001387">
    <property type="entry name" value="Cro/C1-type_HTH"/>
</dbReference>
<evidence type="ECO:0000313" key="2">
    <source>
        <dbReference type="EMBL" id="MCP2269261.1"/>
    </source>
</evidence>
<reference evidence="2 3" key="1">
    <citation type="submission" date="2022-06" db="EMBL/GenBank/DDBJ databases">
        <title>Genomic Encyclopedia of Archaeal and Bacterial Type Strains, Phase II (KMG-II): from individual species to whole genera.</title>
        <authorList>
            <person name="Goeker M."/>
        </authorList>
    </citation>
    <scope>NUCLEOTIDE SEQUENCE [LARGE SCALE GENOMIC DNA]</scope>
    <source>
        <strain evidence="2 3">DSM 44255</strain>
    </source>
</reference>
<name>A0ABT1I9F3_9PSEU</name>
<dbReference type="Gene3D" id="1.10.260.40">
    <property type="entry name" value="lambda repressor-like DNA-binding domains"/>
    <property type="match status" value="1"/>
</dbReference>
<dbReference type="RefSeq" id="WP_253886267.1">
    <property type="nucleotide sequence ID" value="NZ_BAAAVB010000004.1"/>
</dbReference>
<organism evidence="2 3">
    <name type="scientific">Actinokineospora diospyrosa</name>
    <dbReference type="NCBI Taxonomy" id="103728"/>
    <lineage>
        <taxon>Bacteria</taxon>
        <taxon>Bacillati</taxon>
        <taxon>Actinomycetota</taxon>
        <taxon>Actinomycetes</taxon>
        <taxon>Pseudonocardiales</taxon>
        <taxon>Pseudonocardiaceae</taxon>
        <taxon>Actinokineospora</taxon>
    </lineage>
</organism>
<comment type="caution">
    <text evidence="2">The sequence shown here is derived from an EMBL/GenBank/DDBJ whole genome shotgun (WGS) entry which is preliminary data.</text>
</comment>
<sequence length="114" mass="12775">MTLRTLVVGNLLRDLIAESGHTQRQIAQTSEIDRATLSRFLNGMRTITDGDLAVLAWTAGITTRPLQRALVAITRHRAHRMVAQRPLHTLVPGNQRHHPRPHDPDDVVHPVHLA</sequence>
<dbReference type="SUPFAM" id="SSF47413">
    <property type="entry name" value="lambda repressor-like DNA-binding domains"/>
    <property type="match status" value="1"/>
</dbReference>
<feature type="compositionally biased region" description="Basic and acidic residues" evidence="1">
    <location>
        <begin position="101"/>
        <end position="114"/>
    </location>
</feature>
<proteinExistence type="predicted"/>
<dbReference type="EMBL" id="JAMTCO010000004">
    <property type="protein sequence ID" value="MCP2269261.1"/>
    <property type="molecule type" value="Genomic_DNA"/>
</dbReference>
<keyword evidence="3" id="KW-1185">Reference proteome</keyword>
<dbReference type="Proteomes" id="UP001205185">
    <property type="component" value="Unassembled WGS sequence"/>
</dbReference>
<gene>
    <name evidence="2" type="ORF">LV75_001749</name>
</gene>
<accession>A0ABT1I9F3</accession>
<evidence type="ECO:0000256" key="1">
    <source>
        <dbReference type="SAM" id="MobiDB-lite"/>
    </source>
</evidence>
<evidence type="ECO:0000313" key="3">
    <source>
        <dbReference type="Proteomes" id="UP001205185"/>
    </source>
</evidence>
<dbReference type="Pfam" id="PF13560">
    <property type="entry name" value="HTH_31"/>
    <property type="match status" value="1"/>
</dbReference>
<dbReference type="InterPro" id="IPR010982">
    <property type="entry name" value="Lambda_DNA-bd_dom_sf"/>
</dbReference>
<dbReference type="CDD" id="cd00093">
    <property type="entry name" value="HTH_XRE"/>
    <property type="match status" value="1"/>
</dbReference>
<protein>
    <submittedName>
        <fullName evidence="2">Helix-turn-helix protein</fullName>
    </submittedName>
</protein>